<keyword evidence="2" id="KW-0812">Transmembrane</keyword>
<dbReference type="PANTHER" id="PTHR35310">
    <property type="entry name" value="CELL WALL INTEGRITY/STRESS RESPONSE COMPONENT-LIKE PROTEIN"/>
    <property type="match status" value="1"/>
</dbReference>
<feature type="region of interest" description="Disordered" evidence="1">
    <location>
        <begin position="171"/>
        <end position="209"/>
    </location>
</feature>
<dbReference type="OrthoDB" id="2020776at2759"/>
<gene>
    <name evidence="4" type="ORF">KFK09_020048</name>
</gene>
<name>A0A8T3ASQ8_DENNO</name>
<protein>
    <submittedName>
        <fullName evidence="4">Uncharacterized protein</fullName>
    </submittedName>
</protein>
<feature type="transmembrane region" description="Helical" evidence="2">
    <location>
        <begin position="362"/>
        <end position="382"/>
    </location>
</feature>
<feature type="compositionally biased region" description="Low complexity" evidence="1">
    <location>
        <begin position="86"/>
        <end position="99"/>
    </location>
</feature>
<evidence type="ECO:0000256" key="3">
    <source>
        <dbReference type="SAM" id="SignalP"/>
    </source>
</evidence>
<dbReference type="EMBL" id="JAGYWB010000014">
    <property type="protein sequence ID" value="KAI0499147.1"/>
    <property type="molecule type" value="Genomic_DNA"/>
</dbReference>
<feature type="signal peptide" evidence="3">
    <location>
        <begin position="1"/>
        <end position="31"/>
    </location>
</feature>
<keyword evidence="2" id="KW-0472">Membrane</keyword>
<keyword evidence="5" id="KW-1185">Reference proteome</keyword>
<dbReference type="AlphaFoldDB" id="A0A8T3ASQ8"/>
<keyword evidence="3" id="KW-0732">Signal</keyword>
<reference evidence="4" key="1">
    <citation type="journal article" date="2022" name="Front. Genet.">
        <title>Chromosome-Scale Assembly of the Dendrobium nobile Genome Provides Insights Into the Molecular Mechanism of the Biosynthesis of the Medicinal Active Ingredient of Dendrobium.</title>
        <authorList>
            <person name="Xu Q."/>
            <person name="Niu S.-C."/>
            <person name="Li K.-L."/>
            <person name="Zheng P.-J."/>
            <person name="Zhang X.-J."/>
            <person name="Jia Y."/>
            <person name="Liu Y."/>
            <person name="Niu Y.-X."/>
            <person name="Yu L.-H."/>
            <person name="Chen D.-F."/>
            <person name="Zhang G.-Q."/>
        </authorList>
    </citation>
    <scope>NUCLEOTIDE SEQUENCE</scope>
    <source>
        <tissue evidence="4">Leaf</tissue>
    </source>
</reference>
<dbReference type="PANTHER" id="PTHR35310:SF1">
    <property type="entry name" value="CELL WALL INTEGRITY_STRESS RESPONSE COMPONENT-LIKE PROTEIN"/>
    <property type="match status" value="1"/>
</dbReference>
<feature type="compositionally biased region" description="Polar residues" evidence="1">
    <location>
        <begin position="171"/>
        <end position="183"/>
    </location>
</feature>
<sequence>MSNFPFSPSASTAALLLLFFLSISLPTPISSNNLTIRRNLHSFNSKEDLDDSPIPKSKSLPKKKPVLEFPEPKNKTKSFKPKATNSTSSSSSKLSKILSADTTTPTKSKLNKTLTISPAVTKNKPNKISIAGELSAISISKFKLNKTSSAAKKNVTKSNLNKIALLKSNSTKTQQFKSLNPTPKIQKKLDAKDPPPSKPQSNTKLKPLASPANWLDDADITGAGEDGDDLISDFRDLPSRLHSTLFPDLEKLSTTSKLYLSKTHREIAAGVKPFVGNKYAPSIASATSSALLLLPLLLVTALFRHLLRTGSSASLHRALLFVQAYLAIYFATLSLTAVMMGLEPLRFFYAASPAAYAWTQAVQTFGYVVYLVAQLIALVVAFSAGEGERKTGKMVGLAQMLLGLSVGMHYYITVFHRAVTGEAPRANWKVHGIYAACFIVICGLGRAERRKKAYLHGVGGDDSKSPTDINLGVHQRGIRADSGRMTDKGKEPAADKAQSLEALWMSQANIIRQLDALSSDVQCLSINIIRQ</sequence>
<evidence type="ECO:0000256" key="2">
    <source>
        <dbReference type="SAM" id="Phobius"/>
    </source>
</evidence>
<feature type="transmembrane region" description="Helical" evidence="2">
    <location>
        <begin position="319"/>
        <end position="342"/>
    </location>
</feature>
<feature type="chain" id="PRO_5035851151" evidence="3">
    <location>
        <begin position="32"/>
        <end position="531"/>
    </location>
</feature>
<evidence type="ECO:0000313" key="4">
    <source>
        <dbReference type="EMBL" id="KAI0499147.1"/>
    </source>
</evidence>
<dbReference type="Proteomes" id="UP000829196">
    <property type="component" value="Unassembled WGS sequence"/>
</dbReference>
<organism evidence="4 5">
    <name type="scientific">Dendrobium nobile</name>
    <name type="common">Orchid</name>
    <dbReference type="NCBI Taxonomy" id="94219"/>
    <lineage>
        <taxon>Eukaryota</taxon>
        <taxon>Viridiplantae</taxon>
        <taxon>Streptophyta</taxon>
        <taxon>Embryophyta</taxon>
        <taxon>Tracheophyta</taxon>
        <taxon>Spermatophyta</taxon>
        <taxon>Magnoliopsida</taxon>
        <taxon>Liliopsida</taxon>
        <taxon>Asparagales</taxon>
        <taxon>Orchidaceae</taxon>
        <taxon>Epidendroideae</taxon>
        <taxon>Malaxideae</taxon>
        <taxon>Dendrobiinae</taxon>
        <taxon>Dendrobium</taxon>
    </lineage>
</organism>
<feature type="transmembrane region" description="Helical" evidence="2">
    <location>
        <begin position="290"/>
        <end position="307"/>
    </location>
</feature>
<accession>A0A8T3ASQ8</accession>
<feature type="compositionally biased region" description="Polar residues" evidence="1">
    <location>
        <begin position="100"/>
        <end position="109"/>
    </location>
</feature>
<evidence type="ECO:0000256" key="1">
    <source>
        <dbReference type="SAM" id="MobiDB-lite"/>
    </source>
</evidence>
<proteinExistence type="predicted"/>
<evidence type="ECO:0000313" key="5">
    <source>
        <dbReference type="Proteomes" id="UP000829196"/>
    </source>
</evidence>
<comment type="caution">
    <text evidence="4">The sequence shown here is derived from an EMBL/GenBank/DDBJ whole genome shotgun (WGS) entry which is preliminary data.</text>
</comment>
<feature type="transmembrane region" description="Helical" evidence="2">
    <location>
        <begin position="432"/>
        <end position="447"/>
    </location>
</feature>
<keyword evidence="2" id="KW-1133">Transmembrane helix</keyword>
<feature type="region of interest" description="Disordered" evidence="1">
    <location>
        <begin position="45"/>
        <end position="109"/>
    </location>
</feature>
<feature type="transmembrane region" description="Helical" evidence="2">
    <location>
        <begin position="394"/>
        <end position="412"/>
    </location>
</feature>